<proteinExistence type="predicted"/>
<feature type="compositionally biased region" description="Pro residues" evidence="1">
    <location>
        <begin position="895"/>
        <end position="905"/>
    </location>
</feature>
<feature type="compositionally biased region" description="Basic and acidic residues" evidence="1">
    <location>
        <begin position="917"/>
        <end position="926"/>
    </location>
</feature>
<keyword evidence="3" id="KW-1185">Reference proteome</keyword>
<evidence type="ECO:0000313" key="3">
    <source>
        <dbReference type="Proteomes" id="UP000759537"/>
    </source>
</evidence>
<reference evidence="2" key="1">
    <citation type="submission" date="2019-10" db="EMBL/GenBank/DDBJ databases">
        <authorList>
            <consortium name="DOE Joint Genome Institute"/>
            <person name="Kuo A."/>
            <person name="Miyauchi S."/>
            <person name="Kiss E."/>
            <person name="Drula E."/>
            <person name="Kohler A."/>
            <person name="Sanchez-Garcia M."/>
            <person name="Andreopoulos B."/>
            <person name="Barry K.W."/>
            <person name="Bonito G."/>
            <person name="Buee M."/>
            <person name="Carver A."/>
            <person name="Chen C."/>
            <person name="Cichocki N."/>
            <person name="Clum A."/>
            <person name="Culley D."/>
            <person name="Crous P.W."/>
            <person name="Fauchery L."/>
            <person name="Girlanda M."/>
            <person name="Hayes R."/>
            <person name="Keri Z."/>
            <person name="LaButti K."/>
            <person name="Lipzen A."/>
            <person name="Lombard V."/>
            <person name="Magnuson J."/>
            <person name="Maillard F."/>
            <person name="Morin E."/>
            <person name="Murat C."/>
            <person name="Nolan M."/>
            <person name="Ohm R."/>
            <person name="Pangilinan J."/>
            <person name="Pereira M."/>
            <person name="Perotto S."/>
            <person name="Peter M."/>
            <person name="Riley R."/>
            <person name="Sitrit Y."/>
            <person name="Stielow B."/>
            <person name="Szollosi G."/>
            <person name="Zifcakova L."/>
            <person name="Stursova M."/>
            <person name="Spatafora J.W."/>
            <person name="Tedersoo L."/>
            <person name="Vaario L.-M."/>
            <person name="Yamada A."/>
            <person name="Yan M."/>
            <person name="Wang P."/>
            <person name="Xu J."/>
            <person name="Bruns T."/>
            <person name="Baldrian P."/>
            <person name="Vilgalys R."/>
            <person name="Henrissat B."/>
            <person name="Grigoriev I.V."/>
            <person name="Hibbett D."/>
            <person name="Nagy L.G."/>
            <person name="Martin F.M."/>
        </authorList>
    </citation>
    <scope>NUCLEOTIDE SEQUENCE</scope>
    <source>
        <strain evidence="2">Prilba</strain>
    </source>
</reference>
<organism evidence="2 3">
    <name type="scientific">Russula ochroleuca</name>
    <dbReference type="NCBI Taxonomy" id="152965"/>
    <lineage>
        <taxon>Eukaryota</taxon>
        <taxon>Fungi</taxon>
        <taxon>Dikarya</taxon>
        <taxon>Basidiomycota</taxon>
        <taxon>Agaricomycotina</taxon>
        <taxon>Agaricomycetes</taxon>
        <taxon>Russulales</taxon>
        <taxon>Russulaceae</taxon>
        <taxon>Russula</taxon>
    </lineage>
</organism>
<sequence>MDPFNTGLLTPQASQNTFDSDAATSLISPPPEDSARPGISRQSSSWTRAGSTPASKSRHAANNGSSSKRKRPAFPSLALHEAGDPGQPQRMAEASPNPKPRKQTRRTRVGSDVGDRAPPPENIDPDHRIRPSHTLSVSPIKSRRSPANLRSPHADNDKADYILPIPPHTIQRLSAQVRSSTPIPPYEPPSERFTPPREVYRSSPRVSKSSKRKQSLSITIKKEPPEIDLSRLPPPSPTDDPLLLHGRVQCRRPSIPTNARETPLLESTPPRPGKQLSPLNRCALDFPLPGIPSDVDDNEDIDALKHSVFNLAADGEDSWSSSDGGGSSQQEGEYTGKFRVMHVPTKADPPTSGTRERAEQWGRPISPFPRRASPIPEIEVADGVDEAGDLDLSLVQPQFHVEKIADRHVSEPPKDVREPVSKFEVPQEPSRATEISETEQDVSSQDLTHDNHVEVTLGGNEVHESSGGPPTYPQLDVKEDAEPGDESFCQNGNTPAQERDEVVNQYHPVANNLISAEIFDVHHDSDDGGLVGEDRWDEEVVVRALSEELASPRQHPPEPPFLEEHIEVDEPMVEPVDADAESEGDSSDESDLSVVKIVSDDPWAAARAAAILKQHDWDLVMKAARKNRSPRTVESLIRKARRADLASAGVRKSSSPARTARRSFGVVVDGNVLMDGSPSMTLPELLHEAESELDSPSFSRSAQSASRTPSPAPSSFRRPEAPLVIDTDGPRDWSRSDWKLLDACFTDARLEVGERWGHEGVLGDVDAVELEDVVRRFEDIFGGEEVVACLGPAFEREDILKRAKALQKKQRVGQGAPPTPTLRFSSVSSTPTVPDFTPVHPARRQGVISSTQPRLAAPAFLAQTTPRLPASLLAPRYSHLLEEAKSLNKQDGPGPGTPGEPPVPLTPTADDGLVPDMESHMKPDQSVREIPLTPSVGSRVKGFLFSYLPTLKKKTPARRKHEPACPGLPLPPPELLEKPRGPIITPQPKLPPRSTHPKELVHLQHASPPTRIPTLPRMPKRLVDLRPVSPPTVASAAIEIPDGRRSSGGSVKDLVNSFEEMDRSREIEAHALELRRQKNARLAANETTRTGSSKPAWR</sequence>
<feature type="compositionally biased region" description="Low complexity" evidence="1">
    <location>
        <begin position="695"/>
        <end position="716"/>
    </location>
</feature>
<feature type="region of interest" description="Disordered" evidence="1">
    <location>
        <begin position="1077"/>
        <end position="1098"/>
    </location>
</feature>
<dbReference type="Proteomes" id="UP000759537">
    <property type="component" value="Unassembled WGS sequence"/>
</dbReference>
<feature type="region of interest" description="Disordered" evidence="1">
    <location>
        <begin position="693"/>
        <end position="728"/>
    </location>
</feature>
<feature type="region of interest" description="Disordered" evidence="1">
    <location>
        <begin position="887"/>
        <end position="926"/>
    </location>
</feature>
<evidence type="ECO:0000313" key="2">
    <source>
        <dbReference type="EMBL" id="KAF8480322.1"/>
    </source>
</evidence>
<name>A0A9P5MW64_9AGAM</name>
<feature type="region of interest" description="Disordered" evidence="1">
    <location>
        <begin position="955"/>
        <end position="975"/>
    </location>
</feature>
<feature type="region of interest" description="Disordered" evidence="1">
    <location>
        <begin position="404"/>
        <end position="499"/>
    </location>
</feature>
<accession>A0A9P5MW64</accession>
<feature type="compositionally biased region" description="Polar residues" evidence="1">
    <location>
        <begin position="1085"/>
        <end position="1098"/>
    </location>
</feature>
<feature type="compositionally biased region" description="Low complexity" evidence="1">
    <location>
        <begin position="318"/>
        <end position="333"/>
    </location>
</feature>
<feature type="region of interest" description="Disordered" evidence="1">
    <location>
        <begin position="1"/>
        <end position="162"/>
    </location>
</feature>
<gene>
    <name evidence="2" type="ORF">DFH94DRAFT_630375</name>
</gene>
<feature type="region of interest" description="Disordered" evidence="1">
    <location>
        <begin position="314"/>
        <end position="376"/>
    </location>
</feature>
<feature type="compositionally biased region" description="Basic residues" evidence="1">
    <location>
        <begin position="99"/>
        <end position="108"/>
    </location>
</feature>
<dbReference type="OrthoDB" id="3258279at2759"/>
<feature type="compositionally biased region" description="Basic and acidic residues" evidence="1">
    <location>
        <begin position="404"/>
        <end position="421"/>
    </location>
</feature>
<protein>
    <submittedName>
        <fullName evidence="2">Uncharacterized protein</fullName>
    </submittedName>
</protein>
<reference evidence="2" key="2">
    <citation type="journal article" date="2020" name="Nat. Commun.">
        <title>Large-scale genome sequencing of mycorrhizal fungi provides insights into the early evolution of symbiotic traits.</title>
        <authorList>
            <person name="Miyauchi S."/>
            <person name="Kiss E."/>
            <person name="Kuo A."/>
            <person name="Drula E."/>
            <person name="Kohler A."/>
            <person name="Sanchez-Garcia M."/>
            <person name="Morin E."/>
            <person name="Andreopoulos B."/>
            <person name="Barry K.W."/>
            <person name="Bonito G."/>
            <person name="Buee M."/>
            <person name="Carver A."/>
            <person name="Chen C."/>
            <person name="Cichocki N."/>
            <person name="Clum A."/>
            <person name="Culley D."/>
            <person name="Crous P.W."/>
            <person name="Fauchery L."/>
            <person name="Girlanda M."/>
            <person name="Hayes R.D."/>
            <person name="Keri Z."/>
            <person name="LaButti K."/>
            <person name="Lipzen A."/>
            <person name="Lombard V."/>
            <person name="Magnuson J."/>
            <person name="Maillard F."/>
            <person name="Murat C."/>
            <person name="Nolan M."/>
            <person name="Ohm R.A."/>
            <person name="Pangilinan J."/>
            <person name="Pereira M.F."/>
            <person name="Perotto S."/>
            <person name="Peter M."/>
            <person name="Pfister S."/>
            <person name="Riley R."/>
            <person name="Sitrit Y."/>
            <person name="Stielow J.B."/>
            <person name="Szollosi G."/>
            <person name="Zifcakova L."/>
            <person name="Stursova M."/>
            <person name="Spatafora J.W."/>
            <person name="Tedersoo L."/>
            <person name="Vaario L.M."/>
            <person name="Yamada A."/>
            <person name="Yan M."/>
            <person name="Wang P."/>
            <person name="Xu J."/>
            <person name="Bruns T."/>
            <person name="Baldrian P."/>
            <person name="Vilgalys R."/>
            <person name="Dunand C."/>
            <person name="Henrissat B."/>
            <person name="Grigoriev I.V."/>
            <person name="Hibbett D."/>
            <person name="Nagy L.G."/>
            <person name="Martin F.M."/>
        </authorList>
    </citation>
    <scope>NUCLEOTIDE SEQUENCE</scope>
    <source>
        <strain evidence="2">Prilba</strain>
    </source>
</reference>
<comment type="caution">
    <text evidence="2">The sequence shown here is derived from an EMBL/GenBank/DDBJ whole genome shotgun (WGS) entry which is preliminary data.</text>
</comment>
<dbReference type="AlphaFoldDB" id="A0A9P5MW64"/>
<feature type="compositionally biased region" description="Polar residues" evidence="1">
    <location>
        <begin position="40"/>
        <end position="66"/>
    </location>
</feature>
<evidence type="ECO:0000256" key="1">
    <source>
        <dbReference type="SAM" id="MobiDB-lite"/>
    </source>
</evidence>
<feature type="region of interest" description="Disordered" evidence="1">
    <location>
        <begin position="572"/>
        <end position="591"/>
    </location>
</feature>
<feature type="compositionally biased region" description="Basic and acidic residues" evidence="1">
    <location>
        <begin position="220"/>
        <end position="229"/>
    </location>
</feature>
<feature type="region of interest" description="Disordered" evidence="1">
    <location>
        <begin position="810"/>
        <end position="839"/>
    </location>
</feature>
<dbReference type="EMBL" id="WHVB01000008">
    <property type="protein sequence ID" value="KAF8480322.1"/>
    <property type="molecule type" value="Genomic_DNA"/>
</dbReference>
<feature type="region of interest" description="Disordered" evidence="1">
    <location>
        <begin position="174"/>
        <end position="278"/>
    </location>
</feature>
<feature type="compositionally biased region" description="Polar residues" evidence="1">
    <location>
        <begin position="822"/>
        <end position="832"/>
    </location>
</feature>
<feature type="compositionally biased region" description="Polar residues" evidence="1">
    <location>
        <begin position="7"/>
        <end position="27"/>
    </location>
</feature>